<dbReference type="PATRIC" id="fig|1365965.3.peg.530"/>
<reference evidence="1 2" key="1">
    <citation type="journal article" date="2015" name="Int J Genomics">
        <title>Comparative Genomics Revealed Genetic Diversity and Species/Strain-Level Differences in Carbohydrate Metabolism of Three Probiotic Bifidobacterial Species.</title>
        <authorList>
            <person name="Odamaki T."/>
            <person name="Horigome A."/>
            <person name="Sugahara H."/>
            <person name="Hashikura N."/>
            <person name="Minami J."/>
            <person name="Xiao J.Z."/>
            <person name="Abe F."/>
        </authorList>
    </citation>
    <scope>NUCLEOTIDE SEQUENCE [LARGE SCALE GENOMIC DNA]</scope>
    <source>
        <strain evidence="1 2">MCC 1128</strain>
    </source>
</reference>
<sequence length="526" mass="56812">MANAQKVMTLADTAQLIAKVHKNAAQGVRFSYDSTKGEYGNIAAYFTAHTDGKIYGVKFPKYTYSNTPTGVKTRDNANLTIEISTNDKAGRDDYAALPAFRVWDVNATIGDDGVPHVTAIDGIDTRFRRDGTNGDVYVMTCPGYYKLEATSTHNEFLYSDTQYDGYTPLPGVLLPDGSKRPCLLFAKYAASLDSSLRPLSVSGVEIDREFGSQNRAIDYALKKGKGYAGRCQGDTFYVQLMLMLKYATKNSDVLGGCWQYTPQTAVTNAETGVKRVIIATSAASGFDIGSTVNVGTDKERNNAGNYSAARARTILSKTNLDANNTALNLDGTPITTTTACFVSSMPWKTGATDKLLGTDGRPSAAFAANHQPIRLQGIELFNGIYESDADLIANAVKDNDNLGRIELYRVFDITKASKTSTANYTKIGEFAARDKTTNDSWRYAEDFTLSNGVIIPTGLGATSTTGMCDAIGANPLTSQGLRQVRRFGDLWDGVLYGAFAAALGGDLADRWWYVGGRLSALGRTKA</sequence>
<proteinExistence type="predicted"/>
<dbReference type="Proteomes" id="UP000037193">
    <property type="component" value="Unassembled WGS sequence"/>
</dbReference>
<organism evidence="1 2">
    <name type="scientific">Bifidobacterium breve MCC 1128</name>
    <dbReference type="NCBI Taxonomy" id="1365965"/>
    <lineage>
        <taxon>Bacteria</taxon>
        <taxon>Bacillati</taxon>
        <taxon>Actinomycetota</taxon>
        <taxon>Actinomycetes</taxon>
        <taxon>Bifidobacteriales</taxon>
        <taxon>Bifidobacteriaceae</taxon>
        <taxon>Bifidobacterium</taxon>
    </lineage>
</organism>
<dbReference type="RefSeq" id="WP_052789183.1">
    <property type="nucleotide sequence ID" value="NZ_AVQD01000004.1"/>
</dbReference>
<gene>
    <name evidence="1" type="ORF">BBM1128_02620</name>
</gene>
<evidence type="ECO:0000313" key="2">
    <source>
        <dbReference type="Proteomes" id="UP000037193"/>
    </source>
</evidence>
<dbReference type="AlphaFoldDB" id="A0A0L7B5B1"/>
<evidence type="ECO:0000313" key="1">
    <source>
        <dbReference type="EMBL" id="KOA42629.1"/>
    </source>
</evidence>
<dbReference type="EMBL" id="AVQD01000004">
    <property type="protein sequence ID" value="KOA42629.1"/>
    <property type="molecule type" value="Genomic_DNA"/>
</dbReference>
<comment type="caution">
    <text evidence="1">The sequence shown here is derived from an EMBL/GenBank/DDBJ whole genome shotgun (WGS) entry which is preliminary data.</text>
</comment>
<name>A0A0L7B5B1_BIFBR</name>
<accession>A0A0L7B5B1</accession>
<protein>
    <submittedName>
        <fullName evidence="1">Uncharacterized protein</fullName>
    </submittedName>
</protein>